<feature type="non-terminal residue" evidence="2">
    <location>
        <position position="72"/>
    </location>
</feature>
<accession>A0A9X1YGL2</accession>
<dbReference type="InterPro" id="IPR006311">
    <property type="entry name" value="TAT_signal"/>
</dbReference>
<protein>
    <submittedName>
        <fullName evidence="2">Uncharacterized protein</fullName>
    </submittedName>
</protein>
<gene>
    <name evidence="2" type="ORF">M0638_28500</name>
</gene>
<keyword evidence="3" id="KW-1185">Reference proteome</keyword>
<dbReference type="Proteomes" id="UP001139516">
    <property type="component" value="Unassembled WGS sequence"/>
</dbReference>
<evidence type="ECO:0000313" key="2">
    <source>
        <dbReference type="EMBL" id="MCK8788297.1"/>
    </source>
</evidence>
<dbReference type="PROSITE" id="PS51318">
    <property type="entry name" value="TAT"/>
    <property type="match status" value="1"/>
</dbReference>
<evidence type="ECO:0000313" key="3">
    <source>
        <dbReference type="Proteomes" id="UP001139516"/>
    </source>
</evidence>
<dbReference type="EMBL" id="JALPRX010000276">
    <property type="protein sequence ID" value="MCK8788297.1"/>
    <property type="molecule type" value="Genomic_DNA"/>
</dbReference>
<keyword evidence="1" id="KW-0732">Signal</keyword>
<reference evidence="2" key="1">
    <citation type="submission" date="2022-04" db="EMBL/GenBank/DDBJ databases">
        <title>Roseomonas acroporae sp. nov., isolated from coral Acropora digitifera.</title>
        <authorList>
            <person name="Sun H."/>
        </authorList>
    </citation>
    <scope>NUCLEOTIDE SEQUENCE</scope>
    <source>
        <strain evidence="2">NAR14</strain>
    </source>
</reference>
<dbReference type="AlphaFoldDB" id="A0A9X1YGL2"/>
<proteinExistence type="predicted"/>
<organism evidence="2 3">
    <name type="scientific">Roseomonas acroporae</name>
    <dbReference type="NCBI Taxonomy" id="2937791"/>
    <lineage>
        <taxon>Bacteria</taxon>
        <taxon>Pseudomonadati</taxon>
        <taxon>Pseudomonadota</taxon>
        <taxon>Alphaproteobacteria</taxon>
        <taxon>Acetobacterales</taxon>
        <taxon>Roseomonadaceae</taxon>
        <taxon>Roseomonas</taxon>
    </lineage>
</organism>
<feature type="chain" id="PRO_5040983949" evidence="1">
    <location>
        <begin position="31"/>
        <end position="72"/>
    </location>
</feature>
<evidence type="ECO:0000256" key="1">
    <source>
        <dbReference type="SAM" id="SignalP"/>
    </source>
</evidence>
<dbReference type="RefSeq" id="WP_248670337.1">
    <property type="nucleotide sequence ID" value="NZ_JALPRX010000276.1"/>
</dbReference>
<feature type="signal peptide" evidence="1">
    <location>
        <begin position="1"/>
        <end position="30"/>
    </location>
</feature>
<name>A0A9X1YGL2_9PROT</name>
<sequence length="72" mass="6841">MNAITRRGLVPLAGALALPVGGAVTTPAAAAATAGPDAALLALCADLQVAVAECNAASHLCDVMLEAGDDAG</sequence>
<comment type="caution">
    <text evidence="2">The sequence shown here is derived from an EMBL/GenBank/DDBJ whole genome shotgun (WGS) entry which is preliminary data.</text>
</comment>